<dbReference type="Proteomes" id="UP001239213">
    <property type="component" value="Unassembled WGS sequence"/>
</dbReference>
<accession>A0AAI9XJ02</accession>
<protein>
    <submittedName>
        <fullName evidence="2">Uncharacterized protein</fullName>
    </submittedName>
</protein>
<name>A0AAI9XJ02_9PEZI</name>
<keyword evidence="1" id="KW-0472">Membrane</keyword>
<sequence length="121" mass="13732">MTTENLGGGGGKATHLHRRSWNCGCKICPGCPRSYTSQRNAQATQSKAQHTFFSKEDALYSRETQFRFQRSHAMHLVEEAPPLRIHTCLTYMLLLLLLLLLLLRMMGASRRCTHTPTLEEA</sequence>
<feature type="transmembrane region" description="Helical" evidence="1">
    <location>
        <begin position="83"/>
        <end position="103"/>
    </location>
</feature>
<dbReference type="EMBL" id="MPDP01000299">
    <property type="protein sequence ID" value="KAK1451284.1"/>
    <property type="molecule type" value="Genomic_DNA"/>
</dbReference>
<proteinExistence type="predicted"/>
<comment type="caution">
    <text evidence="2">The sequence shown here is derived from an EMBL/GenBank/DDBJ whole genome shotgun (WGS) entry which is preliminary data.</text>
</comment>
<keyword evidence="3" id="KW-1185">Reference proteome</keyword>
<evidence type="ECO:0000313" key="3">
    <source>
        <dbReference type="Proteomes" id="UP001239213"/>
    </source>
</evidence>
<dbReference type="AlphaFoldDB" id="A0AAI9XJ02"/>
<evidence type="ECO:0000313" key="2">
    <source>
        <dbReference type="EMBL" id="KAK1451284.1"/>
    </source>
</evidence>
<keyword evidence="1" id="KW-1133">Transmembrane helix</keyword>
<evidence type="ECO:0000256" key="1">
    <source>
        <dbReference type="SAM" id="Phobius"/>
    </source>
</evidence>
<organism evidence="2 3">
    <name type="scientific">Colletotrichum cuscutae</name>
    <dbReference type="NCBI Taxonomy" id="1209917"/>
    <lineage>
        <taxon>Eukaryota</taxon>
        <taxon>Fungi</taxon>
        <taxon>Dikarya</taxon>
        <taxon>Ascomycota</taxon>
        <taxon>Pezizomycotina</taxon>
        <taxon>Sordariomycetes</taxon>
        <taxon>Hypocreomycetidae</taxon>
        <taxon>Glomerellales</taxon>
        <taxon>Glomerellaceae</taxon>
        <taxon>Colletotrichum</taxon>
        <taxon>Colletotrichum acutatum species complex</taxon>
    </lineage>
</organism>
<keyword evidence="1" id="KW-0812">Transmembrane</keyword>
<reference evidence="2" key="1">
    <citation type="submission" date="2016-11" db="EMBL/GenBank/DDBJ databases">
        <title>The genome sequence of Colletotrichum cuscutae.</title>
        <authorList>
            <person name="Baroncelli R."/>
        </authorList>
    </citation>
    <scope>NUCLEOTIDE SEQUENCE</scope>
    <source>
        <strain evidence="2">IMI 304802</strain>
    </source>
</reference>
<gene>
    <name evidence="2" type="ORF">CCUS01_11071</name>
</gene>